<evidence type="ECO:0000256" key="3">
    <source>
        <dbReference type="ARBA" id="ARBA00023082"/>
    </source>
</evidence>
<dbReference type="Gene3D" id="1.10.1740.10">
    <property type="match status" value="1"/>
</dbReference>
<dbReference type="InterPro" id="IPR014284">
    <property type="entry name" value="RNA_pol_sigma-70_dom"/>
</dbReference>
<evidence type="ECO:0008006" key="10">
    <source>
        <dbReference type="Google" id="ProtNLM"/>
    </source>
</evidence>
<protein>
    <recommendedName>
        <fullName evidence="10">RNA polymerase sigma factor</fullName>
    </recommendedName>
</protein>
<keyword evidence="4" id="KW-0238">DNA-binding</keyword>
<dbReference type="PANTHER" id="PTHR43133:SF52">
    <property type="entry name" value="ECF RNA POLYMERASE SIGMA FACTOR SIGL"/>
    <property type="match status" value="1"/>
</dbReference>
<dbReference type="Pfam" id="PF04542">
    <property type="entry name" value="Sigma70_r2"/>
    <property type="match status" value="1"/>
</dbReference>
<evidence type="ECO:0000256" key="5">
    <source>
        <dbReference type="ARBA" id="ARBA00023163"/>
    </source>
</evidence>
<dbReference type="Pfam" id="PF08281">
    <property type="entry name" value="Sigma70_r4_2"/>
    <property type="match status" value="1"/>
</dbReference>
<evidence type="ECO:0000256" key="4">
    <source>
        <dbReference type="ARBA" id="ARBA00023125"/>
    </source>
</evidence>
<dbReference type="EMBL" id="JENJ01000008">
    <property type="protein sequence ID" value="KGM97636.1"/>
    <property type="molecule type" value="Genomic_DNA"/>
</dbReference>
<evidence type="ECO:0000256" key="2">
    <source>
        <dbReference type="ARBA" id="ARBA00023015"/>
    </source>
</evidence>
<evidence type="ECO:0000256" key="1">
    <source>
        <dbReference type="ARBA" id="ARBA00010641"/>
    </source>
</evidence>
<dbReference type="GO" id="GO:0006352">
    <property type="term" value="P:DNA-templated transcription initiation"/>
    <property type="evidence" value="ECO:0007669"/>
    <property type="project" value="InterPro"/>
</dbReference>
<evidence type="ECO:0000313" key="8">
    <source>
        <dbReference type="EMBL" id="KGM97636.1"/>
    </source>
</evidence>
<dbReference type="AlphaFoldDB" id="A0A0A0IBB1"/>
<evidence type="ECO:0000259" key="6">
    <source>
        <dbReference type="Pfam" id="PF04542"/>
    </source>
</evidence>
<dbReference type="SUPFAM" id="SSF88946">
    <property type="entry name" value="Sigma2 domain of RNA polymerase sigma factors"/>
    <property type="match status" value="1"/>
</dbReference>
<dbReference type="CDD" id="cd06171">
    <property type="entry name" value="Sigma70_r4"/>
    <property type="match status" value="1"/>
</dbReference>
<keyword evidence="5" id="KW-0804">Transcription</keyword>
<reference evidence="8 9" key="1">
    <citation type="submission" date="2014-01" db="EMBL/GenBank/DDBJ databases">
        <title>Plasmidome dynamics in the species complex Clostridium novyi sensu lato converts strains of independent lineages into distinctly different pathogens.</title>
        <authorList>
            <person name="Skarin H."/>
            <person name="Segerman B."/>
        </authorList>
    </citation>
    <scope>NUCLEOTIDE SEQUENCE [LARGE SCALE GENOMIC DNA]</scope>
    <source>
        <strain evidence="8 9">4552</strain>
    </source>
</reference>
<evidence type="ECO:0000259" key="7">
    <source>
        <dbReference type="Pfam" id="PF08281"/>
    </source>
</evidence>
<comment type="similarity">
    <text evidence="1">Belongs to the sigma-70 factor family. ECF subfamily.</text>
</comment>
<dbReference type="InterPro" id="IPR013249">
    <property type="entry name" value="RNA_pol_sigma70_r4_t2"/>
</dbReference>
<dbReference type="SUPFAM" id="SSF88659">
    <property type="entry name" value="Sigma3 and sigma4 domains of RNA polymerase sigma factors"/>
    <property type="match status" value="1"/>
</dbReference>
<organism evidence="8 9">
    <name type="scientific">Clostridium novyi A str. 4552</name>
    <dbReference type="NCBI Taxonomy" id="1444289"/>
    <lineage>
        <taxon>Bacteria</taxon>
        <taxon>Bacillati</taxon>
        <taxon>Bacillota</taxon>
        <taxon>Clostridia</taxon>
        <taxon>Eubacteriales</taxon>
        <taxon>Clostridiaceae</taxon>
        <taxon>Clostridium</taxon>
    </lineage>
</organism>
<gene>
    <name evidence="8" type="ORF">Z968_02715</name>
</gene>
<dbReference type="GO" id="GO:0003677">
    <property type="term" value="F:DNA binding"/>
    <property type="evidence" value="ECO:0007669"/>
    <property type="project" value="UniProtKB-KW"/>
</dbReference>
<dbReference type="InterPro" id="IPR039425">
    <property type="entry name" value="RNA_pol_sigma-70-like"/>
</dbReference>
<dbReference type="InterPro" id="IPR007627">
    <property type="entry name" value="RNA_pol_sigma70_r2"/>
</dbReference>
<dbReference type="InterPro" id="IPR013324">
    <property type="entry name" value="RNA_pol_sigma_r3/r4-like"/>
</dbReference>
<accession>A0A0A0IBB1</accession>
<dbReference type="PANTHER" id="PTHR43133">
    <property type="entry name" value="RNA POLYMERASE ECF-TYPE SIGMA FACTO"/>
    <property type="match status" value="1"/>
</dbReference>
<sequence>MNSSSNVLEELYKKYRKNIFAYFFSKTYNTHISDELTQEVFLKAFKALPTYKFKASFKNWLYVIAKNVYINWSKKESKYDNVPIDNDLSNKLVSLKGNPEEVIDIKEKEEFYEHILSKLKDEYRTIIVLRDFKGLSYEEISILLNWNLSKVKVTLYRARIKFKMYLKKEGDSL</sequence>
<dbReference type="InterPro" id="IPR036388">
    <property type="entry name" value="WH-like_DNA-bd_sf"/>
</dbReference>
<dbReference type="InterPro" id="IPR013325">
    <property type="entry name" value="RNA_pol_sigma_r2"/>
</dbReference>
<dbReference type="GO" id="GO:0016987">
    <property type="term" value="F:sigma factor activity"/>
    <property type="evidence" value="ECO:0007669"/>
    <property type="project" value="UniProtKB-KW"/>
</dbReference>
<comment type="caution">
    <text evidence="8">The sequence shown here is derived from an EMBL/GenBank/DDBJ whole genome shotgun (WGS) entry which is preliminary data.</text>
</comment>
<dbReference type="Proteomes" id="UP000030012">
    <property type="component" value="Unassembled WGS sequence"/>
</dbReference>
<feature type="domain" description="RNA polymerase sigma factor 70 region 4 type 2" evidence="7">
    <location>
        <begin position="114"/>
        <end position="161"/>
    </location>
</feature>
<dbReference type="Gene3D" id="1.10.10.10">
    <property type="entry name" value="Winged helix-like DNA-binding domain superfamily/Winged helix DNA-binding domain"/>
    <property type="match status" value="1"/>
</dbReference>
<evidence type="ECO:0000313" key="9">
    <source>
        <dbReference type="Proteomes" id="UP000030012"/>
    </source>
</evidence>
<dbReference type="RefSeq" id="WP_039252967.1">
    <property type="nucleotide sequence ID" value="NZ_JENJ01000008.1"/>
</dbReference>
<keyword evidence="2" id="KW-0805">Transcription regulation</keyword>
<keyword evidence="3" id="KW-0731">Sigma factor</keyword>
<name>A0A0A0IBB1_CLONO</name>
<proteinExistence type="inferred from homology"/>
<feature type="domain" description="RNA polymerase sigma-70 region 2" evidence="6">
    <location>
        <begin position="11"/>
        <end position="77"/>
    </location>
</feature>
<dbReference type="OrthoDB" id="9782703at2"/>
<dbReference type="NCBIfam" id="TIGR02937">
    <property type="entry name" value="sigma70-ECF"/>
    <property type="match status" value="1"/>
</dbReference>